<dbReference type="InterPro" id="IPR000835">
    <property type="entry name" value="HTH_MarR-typ"/>
</dbReference>
<dbReference type="GO" id="GO:0006950">
    <property type="term" value="P:response to stress"/>
    <property type="evidence" value="ECO:0007669"/>
    <property type="project" value="TreeGrafter"/>
</dbReference>
<accession>A0A939IIZ8</accession>
<gene>
    <name evidence="2" type="ORF">JYB65_09475</name>
</gene>
<dbReference type="Pfam" id="PF12802">
    <property type="entry name" value="MarR_2"/>
    <property type="match status" value="1"/>
</dbReference>
<dbReference type="PANTHER" id="PTHR33164">
    <property type="entry name" value="TRANSCRIPTIONAL REGULATOR, MARR FAMILY"/>
    <property type="match status" value="1"/>
</dbReference>
<dbReference type="InterPro" id="IPR039422">
    <property type="entry name" value="MarR/SlyA-like"/>
</dbReference>
<dbReference type="SUPFAM" id="SSF46785">
    <property type="entry name" value="Winged helix' DNA-binding domain"/>
    <property type="match status" value="1"/>
</dbReference>
<reference evidence="2" key="1">
    <citation type="submission" date="2021-02" db="EMBL/GenBank/DDBJ databases">
        <title>Abyssanaerobacter marinus gen.nov., sp., nov, anaerobic bacterium isolated from the Onnuri vent field of Indian Ocean and suggestion of Mogibacteriaceae fam. nov., and proposal of reclassification of ambiguous this family's genus member.</title>
        <authorList>
            <person name="Kim Y.J."/>
            <person name="Yang J.-A."/>
        </authorList>
    </citation>
    <scope>NUCLEOTIDE SEQUENCE</scope>
    <source>
        <strain evidence="2">DSM 2634</strain>
    </source>
</reference>
<name>A0A939IIZ8_CLOAM</name>
<organism evidence="2 3">
    <name type="scientific">Clostridium aminobutyricum</name>
    <dbReference type="NCBI Taxonomy" id="33953"/>
    <lineage>
        <taxon>Bacteria</taxon>
        <taxon>Bacillati</taxon>
        <taxon>Bacillota</taxon>
        <taxon>Clostridia</taxon>
        <taxon>Eubacteriales</taxon>
        <taxon>Clostridiaceae</taxon>
        <taxon>Clostridium</taxon>
    </lineage>
</organism>
<dbReference type="PANTHER" id="PTHR33164:SF101">
    <property type="entry name" value="TRANSCRIPTIONAL REPRESSOR MPRA"/>
    <property type="match status" value="1"/>
</dbReference>
<dbReference type="AlphaFoldDB" id="A0A939IIZ8"/>
<dbReference type="SMART" id="SM00347">
    <property type="entry name" value="HTH_MARR"/>
    <property type="match status" value="1"/>
</dbReference>
<dbReference type="EMBL" id="JAFJZZ010000003">
    <property type="protein sequence ID" value="MBN7773591.1"/>
    <property type="molecule type" value="Genomic_DNA"/>
</dbReference>
<dbReference type="InterPro" id="IPR036390">
    <property type="entry name" value="WH_DNA-bd_sf"/>
</dbReference>
<dbReference type="PRINTS" id="PR00598">
    <property type="entry name" value="HTHMARR"/>
</dbReference>
<comment type="caution">
    <text evidence="2">The sequence shown here is derived from an EMBL/GenBank/DDBJ whole genome shotgun (WGS) entry which is preliminary data.</text>
</comment>
<protein>
    <submittedName>
        <fullName evidence="2">MarR family transcriptional regulator</fullName>
    </submittedName>
</protein>
<evidence type="ECO:0000313" key="3">
    <source>
        <dbReference type="Proteomes" id="UP000664545"/>
    </source>
</evidence>
<dbReference type="PROSITE" id="PS50995">
    <property type="entry name" value="HTH_MARR_2"/>
    <property type="match status" value="1"/>
</dbReference>
<dbReference type="InterPro" id="IPR036388">
    <property type="entry name" value="WH-like_DNA-bd_sf"/>
</dbReference>
<keyword evidence="3" id="KW-1185">Reference proteome</keyword>
<dbReference type="Proteomes" id="UP000664545">
    <property type="component" value="Unassembled WGS sequence"/>
</dbReference>
<evidence type="ECO:0000259" key="1">
    <source>
        <dbReference type="PROSITE" id="PS50995"/>
    </source>
</evidence>
<feature type="domain" description="HTH marR-type" evidence="1">
    <location>
        <begin position="4"/>
        <end position="139"/>
    </location>
</feature>
<dbReference type="RefSeq" id="WP_206582422.1">
    <property type="nucleotide sequence ID" value="NZ_JAFJZZ010000003.1"/>
</dbReference>
<sequence>MHQNEDIGFLVKIITECIDKMANQHLKQFDLTLSQGRILQYLRERIGEKTSQKDIENYFDVTHPTVIGILNRLERKGFIRSEFDSADKRVKNIYLIPEKEISVYYAMGDFKKIVDQKLSQGLTDVQMKELQSLLKMILNNLQD</sequence>
<evidence type="ECO:0000313" key="2">
    <source>
        <dbReference type="EMBL" id="MBN7773591.1"/>
    </source>
</evidence>
<dbReference type="Gene3D" id="1.10.10.10">
    <property type="entry name" value="Winged helix-like DNA-binding domain superfamily/Winged helix DNA-binding domain"/>
    <property type="match status" value="1"/>
</dbReference>
<dbReference type="GO" id="GO:0003700">
    <property type="term" value="F:DNA-binding transcription factor activity"/>
    <property type="evidence" value="ECO:0007669"/>
    <property type="project" value="InterPro"/>
</dbReference>
<proteinExistence type="predicted"/>